<gene>
    <name evidence="6" type="ORF">JCM19235_4153</name>
</gene>
<feature type="transmembrane region" description="Helical" evidence="5">
    <location>
        <begin position="66"/>
        <end position="85"/>
    </location>
</feature>
<evidence type="ECO:0000256" key="2">
    <source>
        <dbReference type="ARBA" id="ARBA00022692"/>
    </source>
</evidence>
<organism evidence="6 7">
    <name type="scientific">Vibrio maritimus</name>
    <dbReference type="NCBI Taxonomy" id="990268"/>
    <lineage>
        <taxon>Bacteria</taxon>
        <taxon>Pseudomonadati</taxon>
        <taxon>Pseudomonadota</taxon>
        <taxon>Gammaproteobacteria</taxon>
        <taxon>Vibrionales</taxon>
        <taxon>Vibrionaceae</taxon>
        <taxon>Vibrio</taxon>
    </lineage>
</organism>
<dbReference type="GO" id="GO:0016020">
    <property type="term" value="C:membrane"/>
    <property type="evidence" value="ECO:0007669"/>
    <property type="project" value="UniProtKB-SubCell"/>
</dbReference>
<dbReference type="Gene3D" id="1.20.1540.10">
    <property type="entry name" value="Rhomboid-like"/>
    <property type="match status" value="1"/>
</dbReference>
<evidence type="ECO:0000256" key="4">
    <source>
        <dbReference type="ARBA" id="ARBA00023136"/>
    </source>
</evidence>
<feature type="transmembrane region" description="Helical" evidence="5">
    <location>
        <begin position="35"/>
        <end position="60"/>
    </location>
</feature>
<dbReference type="EMBL" id="BBMR01000005">
    <property type="protein sequence ID" value="GAL19953.1"/>
    <property type="molecule type" value="Genomic_DNA"/>
</dbReference>
<comment type="caution">
    <text evidence="6">The sequence shown here is derived from an EMBL/GenBank/DDBJ whole genome shotgun (WGS) entry which is preliminary data.</text>
</comment>
<keyword evidence="2 5" id="KW-0812">Transmembrane</keyword>
<keyword evidence="4 5" id="KW-0472">Membrane</keyword>
<dbReference type="SUPFAM" id="SSF144091">
    <property type="entry name" value="Rhomboid-like"/>
    <property type="match status" value="1"/>
</dbReference>
<dbReference type="Proteomes" id="UP000029228">
    <property type="component" value="Unassembled WGS sequence"/>
</dbReference>
<reference evidence="6 7" key="1">
    <citation type="submission" date="2014-09" db="EMBL/GenBank/DDBJ databases">
        <title>Vibrio maritimus JCM 19235. (C45) whole genome shotgun sequence.</title>
        <authorList>
            <person name="Sawabe T."/>
            <person name="Meirelles P."/>
            <person name="Nakanishi M."/>
            <person name="Sayaka M."/>
            <person name="Hattori M."/>
            <person name="Ohkuma M."/>
        </authorList>
    </citation>
    <scope>NUCLEOTIDE SEQUENCE [LARGE SCALE GENOMIC DNA]</scope>
    <source>
        <strain evidence="7">JCM19235</strain>
    </source>
</reference>
<evidence type="ECO:0000256" key="5">
    <source>
        <dbReference type="SAM" id="Phobius"/>
    </source>
</evidence>
<comment type="subcellular location">
    <subcellularLocation>
        <location evidence="1">Membrane</location>
        <topology evidence="1">Multi-pass membrane protein</topology>
    </subcellularLocation>
</comment>
<keyword evidence="7" id="KW-1185">Reference proteome</keyword>
<evidence type="ECO:0000256" key="3">
    <source>
        <dbReference type="ARBA" id="ARBA00022989"/>
    </source>
</evidence>
<protein>
    <submittedName>
        <fullName evidence="6">Arginine/ornithine antiporter ArcD</fullName>
    </submittedName>
</protein>
<name>A0A090RZJ6_9VIBR</name>
<feature type="transmembrane region" description="Helical" evidence="5">
    <location>
        <begin position="6"/>
        <end position="23"/>
    </location>
</feature>
<reference evidence="6 7" key="2">
    <citation type="submission" date="2014-09" db="EMBL/GenBank/DDBJ databases">
        <authorList>
            <consortium name="NBRP consortium"/>
            <person name="Sawabe T."/>
            <person name="Meirelles P."/>
            <person name="Nakanishi M."/>
            <person name="Sayaka M."/>
            <person name="Hattori M."/>
            <person name="Ohkuma M."/>
        </authorList>
    </citation>
    <scope>NUCLEOTIDE SEQUENCE [LARGE SCALE GENOMIC DNA]</scope>
    <source>
        <strain evidence="7">JCM19235</strain>
    </source>
</reference>
<proteinExistence type="predicted"/>
<dbReference type="AlphaFoldDB" id="A0A090RZJ6"/>
<dbReference type="InterPro" id="IPR035952">
    <property type="entry name" value="Rhomboid-like_sf"/>
</dbReference>
<accession>A0A090RZJ6</accession>
<evidence type="ECO:0000256" key="1">
    <source>
        <dbReference type="ARBA" id="ARBA00004141"/>
    </source>
</evidence>
<dbReference type="STRING" id="990268.JCM19235_4153"/>
<evidence type="ECO:0000313" key="6">
    <source>
        <dbReference type="EMBL" id="GAL19953.1"/>
    </source>
</evidence>
<keyword evidence="3 5" id="KW-1133">Transmembrane helix</keyword>
<evidence type="ECO:0000313" key="7">
    <source>
        <dbReference type="Proteomes" id="UP000029228"/>
    </source>
</evidence>
<sequence length="87" mass="9286">MTSLGQYLGLSGVLHAVFAFWALKEALEGRRSSWLLVIGGVVKVGWESIYGAPVATAALIEANVATQAHAIGLIAGLGLALYYHYRR</sequence>